<feature type="region of interest" description="Disordered" evidence="1">
    <location>
        <begin position="1"/>
        <end position="45"/>
    </location>
</feature>
<feature type="compositionally biased region" description="Basic and acidic residues" evidence="1">
    <location>
        <begin position="16"/>
        <end position="28"/>
    </location>
</feature>
<evidence type="ECO:0000256" key="1">
    <source>
        <dbReference type="SAM" id="MobiDB-lite"/>
    </source>
</evidence>
<evidence type="ECO:0000313" key="3">
    <source>
        <dbReference type="Proteomes" id="UP000699462"/>
    </source>
</evidence>
<name>A0A8T0DBW5_9TREM</name>
<organism evidence="2 3">
    <name type="scientific">Paragonimus westermani</name>
    <dbReference type="NCBI Taxonomy" id="34504"/>
    <lineage>
        <taxon>Eukaryota</taxon>
        <taxon>Metazoa</taxon>
        <taxon>Spiralia</taxon>
        <taxon>Lophotrochozoa</taxon>
        <taxon>Platyhelminthes</taxon>
        <taxon>Trematoda</taxon>
        <taxon>Digenea</taxon>
        <taxon>Plagiorchiida</taxon>
        <taxon>Troglotremata</taxon>
        <taxon>Troglotrematidae</taxon>
        <taxon>Paragonimus</taxon>
    </lineage>
</organism>
<keyword evidence="3" id="KW-1185">Reference proteome</keyword>
<feature type="compositionally biased region" description="Polar residues" evidence="1">
    <location>
        <begin position="31"/>
        <end position="41"/>
    </location>
</feature>
<accession>A0A8T0DBW5</accession>
<dbReference type="Proteomes" id="UP000699462">
    <property type="component" value="Unassembled WGS sequence"/>
</dbReference>
<evidence type="ECO:0000313" key="2">
    <source>
        <dbReference type="EMBL" id="KAF8565325.1"/>
    </source>
</evidence>
<dbReference type="AlphaFoldDB" id="A0A8T0DBW5"/>
<comment type="caution">
    <text evidence="2">The sequence shown here is derived from an EMBL/GenBank/DDBJ whole genome shotgun (WGS) entry which is preliminary data.</text>
</comment>
<gene>
    <name evidence="2" type="ORF">P879_08021</name>
</gene>
<dbReference type="EMBL" id="JTDF01006968">
    <property type="protein sequence ID" value="KAF8565325.1"/>
    <property type="molecule type" value="Genomic_DNA"/>
</dbReference>
<reference evidence="2 3" key="1">
    <citation type="submission" date="2019-07" db="EMBL/GenBank/DDBJ databases">
        <title>Annotation for the trematode Paragonimus westermani.</title>
        <authorList>
            <person name="Choi Y.-J."/>
        </authorList>
    </citation>
    <scope>NUCLEOTIDE SEQUENCE [LARGE SCALE GENOMIC DNA]</scope>
    <source>
        <strain evidence="2">180907_Pwestermani</strain>
    </source>
</reference>
<sequence>MQPQKTSYEHSAGMAHENKLPRSPKELSVDYSLTSTNSTGKPQCCMLTGRSNKATSRADVPISDSPANVATPPHVSDLKNLVLEQDTQQAVQSPGEEAKIEPNVTNRTSPTLITTELYYPKVKRLPSLEDPVFSHNSYTQGAAHCMLDTKGLSDLSNLPVQHSAFMEAVCN</sequence>
<protein>
    <submittedName>
        <fullName evidence="2">Uncharacterized protein</fullName>
    </submittedName>
</protein>
<proteinExistence type="predicted"/>